<dbReference type="AlphaFoldDB" id="A0A928Z4D3"/>
<dbReference type="Pfam" id="PF12766">
    <property type="entry name" value="Pyridox_oxase_2"/>
    <property type="match status" value="1"/>
</dbReference>
<dbReference type="Proteomes" id="UP000625316">
    <property type="component" value="Unassembled WGS sequence"/>
</dbReference>
<dbReference type="SUPFAM" id="SSF50475">
    <property type="entry name" value="FMN-binding split barrel"/>
    <property type="match status" value="1"/>
</dbReference>
<name>A0A928Z4D3_9CYAN</name>
<dbReference type="RefSeq" id="WP_264324967.1">
    <property type="nucleotide sequence ID" value="NZ_JADEXQ010000030.1"/>
</dbReference>
<proteinExistence type="predicted"/>
<dbReference type="PANTHER" id="PTHR28243:SF1">
    <property type="entry name" value="PYRIDOXAMINE 5'-PHOSPHATE OXIDASE ALR4036 FAMILY FMN-BINDING DOMAIN-CONTAINING PROTEIN"/>
    <property type="match status" value="1"/>
</dbReference>
<feature type="region of interest" description="Disordered" evidence="1">
    <location>
        <begin position="136"/>
        <end position="155"/>
    </location>
</feature>
<sequence>MGESAALAPWRSPLSRALHRNRSLVYARYAQLATVTQDGKPANRTIVFRGFVDQAVAGHCNDLKFITDRRSQKTSQIEPQPAGELCWYFPKTREQFRLSGPLMIVGTATADTSDAAWQKLRRTTWHNLSDNARSSFAWPSPKADRDDESAFTPEPLDAQQPLDDFCLLLLTPIAVDHLELKGNPQNRCLYTRENGVWKQRSVNP</sequence>
<dbReference type="GO" id="GO:0010181">
    <property type="term" value="F:FMN binding"/>
    <property type="evidence" value="ECO:0007669"/>
    <property type="project" value="InterPro"/>
</dbReference>
<evidence type="ECO:0000256" key="1">
    <source>
        <dbReference type="SAM" id="MobiDB-lite"/>
    </source>
</evidence>
<feature type="domain" description="Pyridoxamine 5'-phosphate oxidase Alr4036 family FMN-binding" evidence="2">
    <location>
        <begin position="8"/>
        <end position="105"/>
    </location>
</feature>
<dbReference type="NCBIfam" id="TIGR04026">
    <property type="entry name" value="PPOX_FMN_cyano"/>
    <property type="match status" value="1"/>
</dbReference>
<dbReference type="InterPro" id="IPR012349">
    <property type="entry name" value="Split_barrel_FMN-bd"/>
</dbReference>
<gene>
    <name evidence="3" type="ORF">IQ266_10405</name>
</gene>
<evidence type="ECO:0000259" key="2">
    <source>
        <dbReference type="Pfam" id="PF12766"/>
    </source>
</evidence>
<comment type="caution">
    <text evidence="3">The sequence shown here is derived from an EMBL/GenBank/DDBJ whole genome shotgun (WGS) entry which is preliminary data.</text>
</comment>
<keyword evidence="4" id="KW-1185">Reference proteome</keyword>
<evidence type="ECO:0000313" key="4">
    <source>
        <dbReference type="Proteomes" id="UP000625316"/>
    </source>
</evidence>
<protein>
    <submittedName>
        <fullName evidence="3">Pyridoxamine 5'-phosphate oxidase family protein</fullName>
    </submittedName>
</protein>
<dbReference type="Gene3D" id="2.30.110.10">
    <property type="entry name" value="Electron Transport, Fmn-binding Protein, Chain A"/>
    <property type="match status" value="1"/>
</dbReference>
<dbReference type="EMBL" id="JADEXQ010000030">
    <property type="protein sequence ID" value="MBE9030140.1"/>
    <property type="molecule type" value="Genomic_DNA"/>
</dbReference>
<reference evidence="3" key="1">
    <citation type="submission" date="2020-10" db="EMBL/GenBank/DDBJ databases">
        <authorList>
            <person name="Castelo-Branco R."/>
            <person name="Eusebio N."/>
            <person name="Adriana R."/>
            <person name="Vieira A."/>
            <person name="Brugerolle De Fraissinette N."/>
            <person name="Rezende De Castro R."/>
            <person name="Schneider M.P."/>
            <person name="Vasconcelos V."/>
            <person name="Leao P.N."/>
        </authorList>
    </citation>
    <scope>NUCLEOTIDE SEQUENCE</scope>
    <source>
        <strain evidence="3">LEGE 11480</strain>
    </source>
</reference>
<organism evidence="3 4">
    <name type="scientific">Romeriopsis navalis LEGE 11480</name>
    <dbReference type="NCBI Taxonomy" id="2777977"/>
    <lineage>
        <taxon>Bacteria</taxon>
        <taxon>Bacillati</taxon>
        <taxon>Cyanobacteriota</taxon>
        <taxon>Cyanophyceae</taxon>
        <taxon>Leptolyngbyales</taxon>
        <taxon>Leptolyngbyaceae</taxon>
        <taxon>Romeriopsis</taxon>
        <taxon>Romeriopsis navalis</taxon>
    </lineage>
</organism>
<dbReference type="InterPro" id="IPR024624">
    <property type="entry name" value="Pyridox_Oxase_Alr4036_FMN-bd"/>
</dbReference>
<evidence type="ECO:0000313" key="3">
    <source>
        <dbReference type="EMBL" id="MBE9030140.1"/>
    </source>
</evidence>
<accession>A0A928Z4D3</accession>
<dbReference type="PANTHER" id="PTHR28243">
    <property type="entry name" value="AGL049CP"/>
    <property type="match status" value="1"/>
</dbReference>
<dbReference type="InterPro" id="IPR024015">
    <property type="entry name" value="Pyridox_Oxase_FMN-dep_Alr4036"/>
</dbReference>